<keyword evidence="3" id="KW-1185">Reference proteome</keyword>
<name>A0A2N0VJ52_9BACT</name>
<feature type="transmembrane region" description="Helical" evidence="1">
    <location>
        <begin position="128"/>
        <end position="150"/>
    </location>
</feature>
<evidence type="ECO:0000313" key="2">
    <source>
        <dbReference type="EMBL" id="PKD44209.1"/>
    </source>
</evidence>
<dbReference type="AlphaFoldDB" id="A0A2N0VJ52"/>
<reference evidence="2 3" key="1">
    <citation type="submission" date="2017-11" db="EMBL/GenBank/DDBJ databases">
        <title>Rhodohalobacter 15182 sp. nov., isolated from a salt lake.</title>
        <authorList>
            <person name="Han S."/>
        </authorList>
    </citation>
    <scope>NUCLEOTIDE SEQUENCE [LARGE SCALE GENOMIC DNA]</scope>
    <source>
        <strain evidence="2 3">15182</strain>
    </source>
</reference>
<keyword evidence="1" id="KW-1133">Transmembrane helix</keyword>
<dbReference type="OrthoDB" id="9811380at2"/>
<keyword evidence="1" id="KW-0812">Transmembrane</keyword>
<feature type="transmembrane region" description="Helical" evidence="1">
    <location>
        <begin position="62"/>
        <end position="79"/>
    </location>
</feature>
<organism evidence="2 3">
    <name type="scientific">Rhodohalobacter barkolensis</name>
    <dbReference type="NCBI Taxonomy" id="2053187"/>
    <lineage>
        <taxon>Bacteria</taxon>
        <taxon>Pseudomonadati</taxon>
        <taxon>Balneolota</taxon>
        <taxon>Balneolia</taxon>
        <taxon>Balneolales</taxon>
        <taxon>Balneolaceae</taxon>
        <taxon>Rhodohalobacter</taxon>
    </lineage>
</organism>
<protein>
    <submittedName>
        <fullName evidence="2">DUF420 domain-containing protein</fullName>
    </submittedName>
</protein>
<gene>
    <name evidence="2" type="ORF">CWD77_01705</name>
</gene>
<comment type="caution">
    <text evidence="2">The sequence shown here is derived from an EMBL/GenBank/DDBJ whole genome shotgun (WGS) entry which is preliminary data.</text>
</comment>
<dbReference type="EMBL" id="PISP01000001">
    <property type="protein sequence ID" value="PKD44209.1"/>
    <property type="molecule type" value="Genomic_DNA"/>
</dbReference>
<dbReference type="Pfam" id="PF04238">
    <property type="entry name" value="DUF420"/>
    <property type="match status" value="1"/>
</dbReference>
<feature type="transmembrane region" description="Helical" evidence="1">
    <location>
        <begin position="20"/>
        <end position="42"/>
    </location>
</feature>
<proteinExistence type="predicted"/>
<dbReference type="Proteomes" id="UP000233398">
    <property type="component" value="Unassembled WGS sequence"/>
</dbReference>
<dbReference type="InterPro" id="IPR007352">
    <property type="entry name" value="DUF420"/>
</dbReference>
<accession>A0A2N0VJ52</accession>
<feature type="transmembrane region" description="Helical" evidence="1">
    <location>
        <begin position="170"/>
        <end position="188"/>
    </location>
</feature>
<evidence type="ECO:0000313" key="3">
    <source>
        <dbReference type="Proteomes" id="UP000233398"/>
    </source>
</evidence>
<evidence type="ECO:0000256" key="1">
    <source>
        <dbReference type="SAM" id="Phobius"/>
    </source>
</evidence>
<dbReference type="PANTHER" id="PTHR37692">
    <property type="entry name" value="HYPOTHETICAL MEMBRANE SPANNING PROTEIN"/>
    <property type="match status" value="1"/>
</dbReference>
<sequence>MKEPNSKELTVDFLKKISVAKALGVILLISGLAFLFLIWLIYFRETADETAAWVSNLPALNALLNTASTVFIVLGFIAIRKREFVKHMKMMLTAFVTSSLFLISYLVYHNFVGHTPFPGEGIIRPIYFFILISHIILSAFVVPLVLTSYYFAFSGKFSTHRKVSKWTLPIWLYVSVTGVVIFFILNAYV</sequence>
<dbReference type="RefSeq" id="WP_101071499.1">
    <property type="nucleotide sequence ID" value="NZ_PISP01000001.1"/>
</dbReference>
<dbReference type="PANTHER" id="PTHR37692:SF1">
    <property type="entry name" value="DUF420 DOMAIN-CONTAINING PROTEIN"/>
    <property type="match status" value="1"/>
</dbReference>
<feature type="transmembrane region" description="Helical" evidence="1">
    <location>
        <begin position="91"/>
        <end position="108"/>
    </location>
</feature>
<keyword evidence="1" id="KW-0472">Membrane</keyword>